<dbReference type="PANTHER" id="PTHR46445">
    <property type="entry name" value="RNA POLYMERASE II DEGRADATION FACTOR-LIKE PROTEIN (DUF1296)"/>
    <property type="match status" value="1"/>
</dbReference>
<evidence type="ECO:0000259" key="2">
    <source>
        <dbReference type="Pfam" id="PF06972"/>
    </source>
</evidence>
<feature type="region of interest" description="Disordered" evidence="1">
    <location>
        <begin position="312"/>
        <end position="347"/>
    </location>
</feature>
<feature type="compositionally biased region" description="Low complexity" evidence="1">
    <location>
        <begin position="1043"/>
        <end position="1058"/>
    </location>
</feature>
<feature type="region of interest" description="Disordered" evidence="1">
    <location>
        <begin position="1"/>
        <end position="28"/>
    </location>
</feature>
<feature type="compositionally biased region" description="Basic and acidic residues" evidence="1">
    <location>
        <begin position="319"/>
        <end position="341"/>
    </location>
</feature>
<feature type="compositionally biased region" description="Basic and acidic residues" evidence="1">
    <location>
        <begin position="475"/>
        <end position="496"/>
    </location>
</feature>
<reference evidence="3 4" key="1">
    <citation type="submission" date="2020-12" db="EMBL/GenBank/DDBJ databases">
        <title>Concerted genomic and epigenomic changes stabilize Arabidopsis allopolyploids.</title>
        <authorList>
            <person name="Chen Z."/>
        </authorList>
    </citation>
    <scope>NUCLEOTIDE SEQUENCE [LARGE SCALE GENOMIC DNA]</scope>
    <source>
        <strain evidence="3">As9502</strain>
        <tissue evidence="3">Leaf</tissue>
    </source>
</reference>
<keyword evidence="4" id="KW-1185">Reference proteome</keyword>
<sequence>MGSSSSGKKRKGQRKKEEEEEDINVNAVPEDSREIVQAMKEIVNCSEQEIYPMLGFISFEVVSLKVRRRNEDERKQSKACFFFPLIDSFQEVKSKRNKKKEAKEKSRMGERDKGSNVNADSVPVDFKEVVQNVQEIVKCSEEETKKMLVECNMDADKAINCLLSQEQGLFLFPLIDSVQQVKSNQDEKKESLDTSDSQRVDSSNQNRELRNGSDNYVGQGGGNKFDSDETSNVQGIRNQLTSSSTTAGILGPGPPLNRNVLNVETKRMPTSSGEAVPSLSVPSSRLIPAWGCGTSGQKTMADVLKMGLASSNESVTKAPVKDDCPLPERPNESAARRDQLRESASVSNQNLCDDDFACPLSNSVIESAAGEDQLGESTSVSNQNFRDDDYGGSQLLCDNHSNKNDVTEFEHNQNKDPPVSVVTSLLQLPTENDEPEAPVKELQHLRFDNYGSGMNGSVVLKMGIASLKESVTKGPLKDDCHLPERPDESAARRDESALVSNQNLHDNFSYFSNSIFEFDARRNQLRESASVSKQNLRDDGVTYPLSTSYDAKTEQFRKSTAEFIHNLRIDDVACPLSNSFVESAARGDQFGESTSSIFNQRFRDDDFGGSQLLCDNYNNKNDETYLVQRRSFKESASLFKQNLRDDSVTYPLSTSYDAEREQFLKFTPEIIQNLRVDDLASQLSTSFIESAAISAKDPPASVVTSLQQLSTENDEPEAYVKELKHWRFCSFGSGMNGSCQPSGLPSRFFDDDDSEDISDFADDLSLSYLTTRDGEFHEDEEQRLWINAANGQTEPTQENQYESSSARDFVFDNRQLLNPVVAPLSLQMQNINTFPAMRQQAYTREPDPQYSASPHNQSMPTISSLCPRQSGSVTEALQIASISEPQMNQQAMNHHYSQPMVPSGNNGNMMNYPYSQTTQNDTYNMSPSAFQKHGGRNNSSYHLRSLTAPLPHYRNNVLSPSAVPFVPSTHSSAYGSTNGSTHGFGMLSDNVPNLKFEYEDDFHTQFSNHLATLQHQNGTSSMWTPQRLNDSVSTYYRLYSGPQNQQSQSLRHSQQQQQKEPEQTYRRIG</sequence>
<comment type="caution">
    <text evidence="3">The sequence shown here is derived from an EMBL/GenBank/DDBJ whole genome shotgun (WGS) entry which is preliminary data.</text>
</comment>
<dbReference type="OrthoDB" id="1076498at2759"/>
<feature type="compositionally biased region" description="Basic and acidic residues" evidence="1">
    <location>
        <begin position="184"/>
        <end position="199"/>
    </location>
</feature>
<feature type="region of interest" description="Disordered" evidence="1">
    <location>
        <begin position="1042"/>
        <end position="1069"/>
    </location>
</feature>
<feature type="region of interest" description="Disordered" evidence="1">
    <location>
        <begin position="183"/>
        <end position="234"/>
    </location>
</feature>
<dbReference type="PANTHER" id="PTHR46445:SF4">
    <property type="entry name" value="PUTATIVE (DUF1296)-RELATED"/>
    <property type="match status" value="1"/>
</dbReference>
<dbReference type="Proteomes" id="UP000694251">
    <property type="component" value="Chromosome 13"/>
</dbReference>
<feature type="compositionally biased region" description="Polar residues" evidence="1">
    <location>
        <begin position="850"/>
        <end position="867"/>
    </location>
</feature>
<feature type="region of interest" description="Disordered" evidence="1">
    <location>
        <begin position="473"/>
        <end position="496"/>
    </location>
</feature>
<feature type="compositionally biased region" description="Polar residues" evidence="1">
    <location>
        <begin position="200"/>
        <end position="216"/>
    </location>
</feature>
<name>A0A8T1XTZ0_ARASU</name>
<feature type="compositionally biased region" description="Basic and acidic residues" evidence="1">
    <location>
        <begin position="1059"/>
        <end position="1069"/>
    </location>
</feature>
<evidence type="ECO:0000313" key="4">
    <source>
        <dbReference type="Proteomes" id="UP000694251"/>
    </source>
</evidence>
<dbReference type="Pfam" id="PF06972">
    <property type="entry name" value="GIP1_N"/>
    <property type="match status" value="2"/>
</dbReference>
<dbReference type="InterPro" id="IPR009719">
    <property type="entry name" value="GIP1_N"/>
</dbReference>
<feature type="region of interest" description="Disordered" evidence="1">
    <location>
        <begin position="94"/>
        <end position="119"/>
    </location>
</feature>
<evidence type="ECO:0000256" key="1">
    <source>
        <dbReference type="SAM" id="MobiDB-lite"/>
    </source>
</evidence>
<evidence type="ECO:0000313" key="3">
    <source>
        <dbReference type="EMBL" id="KAG7536192.1"/>
    </source>
</evidence>
<feature type="domain" description="GBF-interacting protein 1 N-terminal" evidence="2">
    <location>
        <begin position="122"/>
        <end position="190"/>
    </location>
</feature>
<accession>A0A8T1XTZ0</accession>
<dbReference type="EMBL" id="JAEFBJ010000013">
    <property type="protein sequence ID" value="KAG7536192.1"/>
    <property type="molecule type" value="Genomic_DNA"/>
</dbReference>
<feature type="region of interest" description="Disordered" evidence="1">
    <location>
        <begin position="846"/>
        <end position="867"/>
    </location>
</feature>
<protein>
    <submittedName>
        <fullName evidence="3">UBA-like superfamily</fullName>
    </submittedName>
</protein>
<dbReference type="AlphaFoldDB" id="A0A8T1XTZ0"/>
<feature type="domain" description="GBF-interacting protein 1 N-terminal" evidence="2">
    <location>
        <begin position="28"/>
        <end position="54"/>
    </location>
</feature>
<feature type="compositionally biased region" description="Basic and acidic residues" evidence="1">
    <location>
        <begin position="101"/>
        <end position="114"/>
    </location>
</feature>
<organism evidence="3 4">
    <name type="scientific">Arabidopsis suecica</name>
    <name type="common">Swedish thale-cress</name>
    <name type="synonym">Cardaminopsis suecica</name>
    <dbReference type="NCBI Taxonomy" id="45249"/>
    <lineage>
        <taxon>Eukaryota</taxon>
        <taxon>Viridiplantae</taxon>
        <taxon>Streptophyta</taxon>
        <taxon>Embryophyta</taxon>
        <taxon>Tracheophyta</taxon>
        <taxon>Spermatophyta</taxon>
        <taxon>Magnoliopsida</taxon>
        <taxon>eudicotyledons</taxon>
        <taxon>Gunneridae</taxon>
        <taxon>Pentapetalae</taxon>
        <taxon>rosids</taxon>
        <taxon>malvids</taxon>
        <taxon>Brassicales</taxon>
        <taxon>Brassicaceae</taxon>
        <taxon>Camelineae</taxon>
        <taxon>Arabidopsis</taxon>
    </lineage>
</organism>
<proteinExistence type="predicted"/>
<gene>
    <name evidence="3" type="ORF">ISN44_As13g001530</name>
</gene>